<protein>
    <recommendedName>
        <fullName evidence="6">G-protein coupled receptors family 1 profile domain-containing protein</fullName>
    </recommendedName>
</protein>
<evidence type="ECO:0000256" key="5">
    <source>
        <dbReference type="SAM" id="Phobius"/>
    </source>
</evidence>
<feature type="transmembrane region" description="Helical" evidence="5">
    <location>
        <begin position="96"/>
        <end position="118"/>
    </location>
</feature>
<dbReference type="InterPro" id="IPR052954">
    <property type="entry name" value="GPCR-Ligand_Int"/>
</dbReference>
<reference evidence="7 8" key="1">
    <citation type="journal article" date="2023" name="Sci. Data">
        <title>Genome assembly of the Korean intertidal mud-creeper Batillaria attramentaria.</title>
        <authorList>
            <person name="Patra A.K."/>
            <person name="Ho P.T."/>
            <person name="Jun S."/>
            <person name="Lee S.J."/>
            <person name="Kim Y."/>
            <person name="Won Y.J."/>
        </authorList>
    </citation>
    <scope>NUCLEOTIDE SEQUENCE [LARGE SCALE GENOMIC DNA]</scope>
    <source>
        <strain evidence="7">Wonlab-2016</strain>
    </source>
</reference>
<evidence type="ECO:0000313" key="8">
    <source>
        <dbReference type="Proteomes" id="UP001519460"/>
    </source>
</evidence>
<dbReference type="PANTHER" id="PTHR46641:SF25">
    <property type="entry name" value="CNMAMIDE RECEPTOR-RELATED"/>
    <property type="match status" value="1"/>
</dbReference>
<dbReference type="EMBL" id="JACVVK020000422">
    <property type="protein sequence ID" value="KAK7474875.1"/>
    <property type="molecule type" value="Genomic_DNA"/>
</dbReference>
<evidence type="ECO:0000256" key="2">
    <source>
        <dbReference type="ARBA" id="ARBA00022692"/>
    </source>
</evidence>
<sequence length="273" mass="30937">VGTWLMYSTVHQSAWLLMLMAAERAMSTSFHRLHFFCTRRFVYVLVAMVVAVSLVINAHLLYGFEVLGSENGTRKTCSPGKGYESFYMSTWPWLDLLFRFLAPFSVMVVSCVMILRQLKNAKRAKKTLEDVTWVKRSLSYATLALSISFEFMVLTLPVCLINAIAINWKEDPQSKAQLYLARTLGDMLVGVNSSLHPYLFFLSGLHFRKLLKHYARRQKKVVSATDEAMSSGPVQTGRTMVEETSVSRKGGLSLERCQTTDLSLHTIGEAWLE</sequence>
<dbReference type="AlphaFoldDB" id="A0ABD0JIW1"/>
<dbReference type="GO" id="GO:0016020">
    <property type="term" value="C:membrane"/>
    <property type="evidence" value="ECO:0007669"/>
    <property type="project" value="UniProtKB-SubCell"/>
</dbReference>
<evidence type="ECO:0000256" key="1">
    <source>
        <dbReference type="ARBA" id="ARBA00004370"/>
    </source>
</evidence>
<evidence type="ECO:0000259" key="6">
    <source>
        <dbReference type="PROSITE" id="PS50262"/>
    </source>
</evidence>
<accession>A0ABD0JIW1</accession>
<keyword evidence="8" id="KW-1185">Reference proteome</keyword>
<name>A0ABD0JIW1_9CAEN</name>
<feature type="transmembrane region" description="Helical" evidence="5">
    <location>
        <begin position="138"/>
        <end position="168"/>
    </location>
</feature>
<feature type="domain" description="G-protein coupled receptors family 1 profile" evidence="6">
    <location>
        <begin position="1"/>
        <end position="200"/>
    </location>
</feature>
<comment type="subcellular location">
    <subcellularLocation>
        <location evidence="1">Membrane</location>
    </subcellularLocation>
</comment>
<dbReference type="InterPro" id="IPR017452">
    <property type="entry name" value="GPCR_Rhodpsn_7TM"/>
</dbReference>
<dbReference type="Pfam" id="PF00001">
    <property type="entry name" value="7tm_1"/>
    <property type="match status" value="1"/>
</dbReference>
<comment type="caution">
    <text evidence="7">The sequence shown here is derived from an EMBL/GenBank/DDBJ whole genome shotgun (WGS) entry which is preliminary data.</text>
</comment>
<dbReference type="SUPFAM" id="SSF81321">
    <property type="entry name" value="Family A G protein-coupled receptor-like"/>
    <property type="match status" value="1"/>
</dbReference>
<feature type="transmembrane region" description="Helical" evidence="5">
    <location>
        <begin position="42"/>
        <end position="62"/>
    </location>
</feature>
<keyword evidence="2 5" id="KW-0812">Transmembrane</keyword>
<proteinExistence type="predicted"/>
<dbReference type="PROSITE" id="PS50262">
    <property type="entry name" value="G_PROTEIN_RECEP_F1_2"/>
    <property type="match status" value="1"/>
</dbReference>
<keyword evidence="4 5" id="KW-0472">Membrane</keyword>
<dbReference type="PANTHER" id="PTHR46641">
    <property type="entry name" value="FMRFAMIDE RECEPTOR-RELATED"/>
    <property type="match status" value="1"/>
</dbReference>
<keyword evidence="3 5" id="KW-1133">Transmembrane helix</keyword>
<gene>
    <name evidence="7" type="ORF">BaRGS_00033877</name>
</gene>
<dbReference type="Proteomes" id="UP001519460">
    <property type="component" value="Unassembled WGS sequence"/>
</dbReference>
<evidence type="ECO:0000256" key="3">
    <source>
        <dbReference type="ARBA" id="ARBA00022989"/>
    </source>
</evidence>
<evidence type="ECO:0000256" key="4">
    <source>
        <dbReference type="ARBA" id="ARBA00023136"/>
    </source>
</evidence>
<evidence type="ECO:0000313" key="7">
    <source>
        <dbReference type="EMBL" id="KAK7474875.1"/>
    </source>
</evidence>
<feature type="non-terminal residue" evidence="7">
    <location>
        <position position="1"/>
    </location>
</feature>
<dbReference type="InterPro" id="IPR000276">
    <property type="entry name" value="GPCR_Rhodpsn"/>
</dbReference>
<dbReference type="Gene3D" id="1.20.1070.10">
    <property type="entry name" value="Rhodopsin 7-helix transmembrane proteins"/>
    <property type="match status" value="1"/>
</dbReference>
<organism evidence="7 8">
    <name type="scientific">Batillaria attramentaria</name>
    <dbReference type="NCBI Taxonomy" id="370345"/>
    <lineage>
        <taxon>Eukaryota</taxon>
        <taxon>Metazoa</taxon>
        <taxon>Spiralia</taxon>
        <taxon>Lophotrochozoa</taxon>
        <taxon>Mollusca</taxon>
        <taxon>Gastropoda</taxon>
        <taxon>Caenogastropoda</taxon>
        <taxon>Sorbeoconcha</taxon>
        <taxon>Cerithioidea</taxon>
        <taxon>Batillariidae</taxon>
        <taxon>Batillaria</taxon>
    </lineage>
</organism>
<feature type="transmembrane region" description="Helical" evidence="5">
    <location>
        <begin position="188"/>
        <end position="207"/>
    </location>
</feature>